<reference evidence="1 2" key="1">
    <citation type="journal article" date="2018" name="Syst. Appl. Microbiol.">
        <title>Ereboglobus luteus gen. nov. sp. nov. from cockroach guts, and new insights into the oxygen relationship of the genera Opitutus and Didymococcus (Verrucomicrobia: Opitutaceae).</title>
        <authorList>
            <person name="Tegtmeier D."/>
            <person name="Belitz A."/>
            <person name="Radek R."/>
            <person name="Heimerl T."/>
            <person name="Brune A."/>
        </authorList>
    </citation>
    <scope>NUCLEOTIDE SEQUENCE [LARGE SCALE GENOMIC DNA]</scope>
    <source>
        <strain evidence="1 2">Ho45</strain>
    </source>
</reference>
<sequence>MPPANSTHHVRQHLRAARARFAGRPSNAQDTRAVYMEACAAIAAAFEPRGYKFSKSGPHFTAKSRDKQFTYRISFQSSHNNIPGQHIRLLVHTSISSPVVKKWETALWARHGRTYQGNGNIAGTQLGYLAEPGKRAWVAWELAHEHTRAAAIAEVTDRITRHALPWFAQCEDIPRLVGRIVETGVFPDCHVENFPAELLLCFASREQTARALAAYIKTLHPKARANLHKDFAAARDESPLKINHSGFFGCRIRYLLAEGIEFPKE</sequence>
<dbReference type="OrthoDB" id="362084at2"/>
<evidence type="ECO:0000313" key="2">
    <source>
        <dbReference type="Proteomes" id="UP000244896"/>
    </source>
</evidence>
<dbReference type="InterPro" id="IPR025412">
    <property type="entry name" value="DUF4304"/>
</dbReference>
<evidence type="ECO:0008006" key="3">
    <source>
        <dbReference type="Google" id="ProtNLM"/>
    </source>
</evidence>
<dbReference type="AlphaFoldDB" id="A0A2U8E312"/>
<gene>
    <name evidence="1" type="ORF">CKA38_08450</name>
</gene>
<protein>
    <recommendedName>
        <fullName evidence="3">DUF4304 domain-containing protein</fullName>
    </recommendedName>
</protein>
<dbReference type="EMBL" id="CP023004">
    <property type="protein sequence ID" value="AWI09268.1"/>
    <property type="molecule type" value="Genomic_DNA"/>
</dbReference>
<organism evidence="1 2">
    <name type="scientific">Ereboglobus luteus</name>
    <dbReference type="NCBI Taxonomy" id="1796921"/>
    <lineage>
        <taxon>Bacteria</taxon>
        <taxon>Pseudomonadati</taxon>
        <taxon>Verrucomicrobiota</taxon>
        <taxon>Opitutia</taxon>
        <taxon>Opitutales</taxon>
        <taxon>Opitutaceae</taxon>
        <taxon>Ereboglobus</taxon>
    </lineage>
</organism>
<proteinExistence type="predicted"/>
<name>A0A2U8E312_9BACT</name>
<dbReference type="RefSeq" id="WP_108825080.1">
    <property type="nucleotide sequence ID" value="NZ_CP023004.1"/>
</dbReference>
<dbReference type="KEGG" id="elut:CKA38_08450"/>
<accession>A0A2U8E312</accession>
<dbReference type="Proteomes" id="UP000244896">
    <property type="component" value="Chromosome"/>
</dbReference>
<evidence type="ECO:0000313" key="1">
    <source>
        <dbReference type="EMBL" id="AWI09268.1"/>
    </source>
</evidence>
<keyword evidence="2" id="KW-1185">Reference proteome</keyword>
<dbReference type="Pfam" id="PF14137">
    <property type="entry name" value="DUF4304"/>
    <property type="match status" value="1"/>
</dbReference>